<dbReference type="EMBL" id="JASBWT010000032">
    <property type="protein sequence ID" value="KAJ9093210.1"/>
    <property type="molecule type" value="Genomic_DNA"/>
</dbReference>
<reference evidence="1" key="1">
    <citation type="submission" date="2023-04" db="EMBL/GenBank/DDBJ databases">
        <title>Draft Genome sequencing of Naganishia species isolated from polar environments using Oxford Nanopore Technology.</title>
        <authorList>
            <person name="Leo P."/>
            <person name="Venkateswaran K."/>
        </authorList>
    </citation>
    <scope>NUCLEOTIDE SEQUENCE</scope>
    <source>
        <strain evidence="1">MNA-CCFEE 5423</strain>
    </source>
</reference>
<name>A0ACC2V2Q1_9TREE</name>
<evidence type="ECO:0000313" key="2">
    <source>
        <dbReference type="Proteomes" id="UP001227268"/>
    </source>
</evidence>
<accession>A0ACC2V2Q1</accession>
<comment type="caution">
    <text evidence="1">The sequence shown here is derived from an EMBL/GenBank/DDBJ whole genome shotgun (WGS) entry which is preliminary data.</text>
</comment>
<dbReference type="Proteomes" id="UP001227268">
    <property type="component" value="Unassembled WGS sequence"/>
</dbReference>
<evidence type="ECO:0000313" key="1">
    <source>
        <dbReference type="EMBL" id="KAJ9093210.1"/>
    </source>
</evidence>
<protein>
    <submittedName>
        <fullName evidence="1">Uncharacterized protein</fullName>
    </submittedName>
</protein>
<proteinExistence type="predicted"/>
<keyword evidence="2" id="KW-1185">Reference proteome</keyword>
<gene>
    <name evidence="1" type="ORF">QFC21_006527</name>
</gene>
<organism evidence="1 2">
    <name type="scientific">Naganishia friedmannii</name>
    <dbReference type="NCBI Taxonomy" id="89922"/>
    <lineage>
        <taxon>Eukaryota</taxon>
        <taxon>Fungi</taxon>
        <taxon>Dikarya</taxon>
        <taxon>Basidiomycota</taxon>
        <taxon>Agaricomycotina</taxon>
        <taxon>Tremellomycetes</taxon>
        <taxon>Filobasidiales</taxon>
        <taxon>Filobasidiaceae</taxon>
        <taxon>Naganishia</taxon>
    </lineage>
</organism>
<sequence>MTTVAKSTLADRYPEEFPDWASVLIEGLNYLELGFCRTPHDKSQDASAAQVAEGYRSRRVSTSSSVSECSRMDWEGCSVKASVDSVEGEDEDARTSMQKAESSFAMMLRQAIRLSDGKEPLPYTWLAFCQIRSDRWSEAYRTLSDGPPRKDVLFGLSLCYEQESQYGNAYDTLKRAIQLTPPEERVPYDVHRARLAELVKCENENTSRCDPFELLPLEQIVLIMEFGQTMDDHFVLKSGWMNRRWRHTLAEQCPELWRTVTISSLNANKRASFMKARTWRIRSGDRVCSLCFENFGETAMNNLPRLYYRKYLEDIKHLTVSVTDESTLRRFTEEFGLHLGKLESLKLEVAPGTVVSALGEIRTPESSLWGTHSEDLCFLAIPRSHRGMRESLKTLEIQNVSFERLPPVFGAELYPTGFAMRTRYLDTSVAFTYWYPVLKRLIVRQSLRTAPLLEHLEVVPTWNGDGRPASPGFGKRITMSHLENAILPPPSLWSIDITAPNLTSLIFKSPFLFCGQSYIRHDQGRRTPLIPRIEESPIPLEALPNLQNVEFVCFDNDLESRLQDWLLYLTNVKTMTIRYLEGDSWPSPPATIGRPDTRVSIKVVQIFTDHPEWCPNLQKLELERCFATGDSLVQLVRARKRSSLCVALNQLIIKANLDLGTEARTILRQELPIFHKGDPGIIGESLPQQQRMEDDLQDVVSALTI</sequence>